<reference evidence="9" key="1">
    <citation type="submission" date="2025-08" db="UniProtKB">
        <authorList>
            <consortium name="RefSeq"/>
        </authorList>
    </citation>
    <scope>IDENTIFICATION</scope>
    <source>
        <strain evidence="9">Airmid</strain>
    </source>
</reference>
<dbReference type="GO" id="GO:0005829">
    <property type="term" value="C:cytosol"/>
    <property type="evidence" value="ECO:0007669"/>
    <property type="project" value="TreeGrafter"/>
</dbReference>
<dbReference type="GO" id="GO:0004674">
    <property type="term" value="F:protein serine/threonine kinase activity"/>
    <property type="evidence" value="ECO:0007669"/>
    <property type="project" value="UniProtKB-KW"/>
</dbReference>
<keyword evidence="2" id="KW-0723">Serine/threonine-protein kinase</keyword>
<gene>
    <name evidence="9" type="primary">LOC113796264</name>
</gene>
<protein>
    <submittedName>
        <fullName evidence="9">Glycogen synthase kinase-3 beta-like</fullName>
    </submittedName>
</protein>
<dbReference type="PANTHER" id="PTHR24057">
    <property type="entry name" value="GLYCOGEN SYNTHASE KINASE-3 ALPHA"/>
    <property type="match status" value="1"/>
</dbReference>
<dbReference type="FunFam" id="1.10.510.10:FF:000624">
    <property type="entry name" value="Mitogen-activated protein kinase"/>
    <property type="match status" value="1"/>
</dbReference>
<dbReference type="Proteomes" id="UP000515146">
    <property type="component" value="Unplaced"/>
</dbReference>
<dbReference type="GO" id="GO:0005634">
    <property type="term" value="C:nucleus"/>
    <property type="evidence" value="ECO:0007669"/>
    <property type="project" value="TreeGrafter"/>
</dbReference>
<dbReference type="GO" id="GO:0030424">
    <property type="term" value="C:axon"/>
    <property type="evidence" value="ECO:0007669"/>
    <property type="project" value="TreeGrafter"/>
</dbReference>
<evidence type="ECO:0000259" key="7">
    <source>
        <dbReference type="PROSITE" id="PS50011"/>
    </source>
</evidence>
<dbReference type="PROSITE" id="PS50011">
    <property type="entry name" value="PROTEIN_KINASE_DOM"/>
    <property type="match status" value="1"/>
</dbReference>
<dbReference type="AlphaFoldDB" id="A0A6P6YA91"/>
<dbReference type="Pfam" id="PF00069">
    <property type="entry name" value="Pkinase"/>
    <property type="match status" value="1"/>
</dbReference>
<dbReference type="PROSITE" id="PS00108">
    <property type="entry name" value="PROTEIN_KINASE_ST"/>
    <property type="match status" value="1"/>
</dbReference>
<dbReference type="GO" id="GO:0070507">
    <property type="term" value="P:regulation of microtubule cytoskeleton organization"/>
    <property type="evidence" value="ECO:0007669"/>
    <property type="project" value="TreeGrafter"/>
</dbReference>
<dbReference type="OMA" id="CLHAFFD"/>
<evidence type="ECO:0000313" key="9">
    <source>
        <dbReference type="RefSeq" id="XP_027202302.1"/>
    </source>
</evidence>
<evidence type="ECO:0000256" key="6">
    <source>
        <dbReference type="ARBA" id="ARBA00022840"/>
    </source>
</evidence>
<comment type="similarity">
    <text evidence="1">Belongs to the protein kinase superfamily. CMGC Ser/Thr protein kinase family. GSK-3 subfamily.</text>
</comment>
<dbReference type="InterPro" id="IPR008271">
    <property type="entry name" value="Ser/Thr_kinase_AS"/>
</dbReference>
<dbReference type="GO" id="GO:0007165">
    <property type="term" value="P:signal transduction"/>
    <property type="evidence" value="ECO:0007669"/>
    <property type="project" value="TreeGrafter"/>
</dbReference>
<dbReference type="Gene3D" id="1.10.510.10">
    <property type="entry name" value="Transferase(Phosphotransferase) domain 1"/>
    <property type="match status" value="1"/>
</dbReference>
<dbReference type="CDD" id="cd14137">
    <property type="entry name" value="STKc_GSK3"/>
    <property type="match status" value="1"/>
</dbReference>
<dbReference type="Gene3D" id="3.30.200.20">
    <property type="entry name" value="Phosphorylase Kinase, domain 1"/>
    <property type="match status" value="1"/>
</dbReference>
<organism evidence="8 9">
    <name type="scientific">Dermatophagoides pteronyssinus</name>
    <name type="common">European house dust mite</name>
    <dbReference type="NCBI Taxonomy" id="6956"/>
    <lineage>
        <taxon>Eukaryota</taxon>
        <taxon>Metazoa</taxon>
        <taxon>Ecdysozoa</taxon>
        <taxon>Arthropoda</taxon>
        <taxon>Chelicerata</taxon>
        <taxon>Arachnida</taxon>
        <taxon>Acari</taxon>
        <taxon>Acariformes</taxon>
        <taxon>Sarcoptiformes</taxon>
        <taxon>Astigmata</taxon>
        <taxon>Psoroptidia</taxon>
        <taxon>Analgoidea</taxon>
        <taxon>Pyroglyphidae</taxon>
        <taxon>Dermatophagoidinae</taxon>
        <taxon>Dermatophagoides</taxon>
    </lineage>
</organism>
<dbReference type="GO" id="GO:0005524">
    <property type="term" value="F:ATP binding"/>
    <property type="evidence" value="ECO:0007669"/>
    <property type="project" value="UniProtKB-KW"/>
</dbReference>
<keyword evidence="4" id="KW-0547">Nucleotide-binding</keyword>
<dbReference type="PANTHER" id="PTHR24057:SF0">
    <property type="entry name" value="PROTEIN KINASE SHAGGY-RELATED"/>
    <property type="match status" value="1"/>
</dbReference>
<evidence type="ECO:0000256" key="2">
    <source>
        <dbReference type="ARBA" id="ARBA00022527"/>
    </source>
</evidence>
<keyword evidence="6" id="KW-0067">ATP-binding</keyword>
<keyword evidence="3" id="KW-0808">Transferase</keyword>
<sequence length="478" mass="54762">MNSQMQIILNAHNHPTEKQGRTIAMNIGNMSSSKMSERKFSVYENNHRADKDSDPIELSIALEQVFDKGAFGHVRTAFIKGEKVAIKHVLQDKRYRNRELPLMKQLNHRNIVTLLYYFYHTEYDHLKNSNIFLNLVMEYIPSNLNMLIQKNNKIRKNSRLSLPHGDLCSLSSVPATNLLTIKLCMYQIFRGLAYIHSQGICHRDIKPNNLLFNPETGVLKICDFGSAKHLRRGDSHVSYICARFYRAPELLFGATDYTEKIDLWSTGVVFSELLLGQPIFYEQSGLDQLVCIISKLGTPTKEQILAMNPKYARYQFPQVYPRSWQLLFPCAPTDALDLISKLFAYDPSHRIAPLNACAHQFFDELRDPNKKWSNHDLPPLFDFTQQELRIDSRINNRLSCYKSKTNTNIAYLQQPPRMFTSNPNPAITGGGPSTTTTLHLGPYMQPKHVVDHFASSQQQSLIIEPSPGTQVPQRCDDD</sequence>
<evidence type="ECO:0000256" key="5">
    <source>
        <dbReference type="ARBA" id="ARBA00022777"/>
    </source>
</evidence>
<keyword evidence="8" id="KW-1185">Reference proteome</keyword>
<dbReference type="SMART" id="SM00220">
    <property type="entry name" value="S_TKc"/>
    <property type="match status" value="1"/>
</dbReference>
<dbReference type="SUPFAM" id="SSF56112">
    <property type="entry name" value="Protein kinase-like (PK-like)"/>
    <property type="match status" value="1"/>
</dbReference>
<dbReference type="GeneID" id="113796264"/>
<evidence type="ECO:0000256" key="1">
    <source>
        <dbReference type="ARBA" id="ARBA00005527"/>
    </source>
</evidence>
<dbReference type="GO" id="GO:0090090">
    <property type="term" value="P:negative regulation of canonical Wnt signaling pathway"/>
    <property type="evidence" value="ECO:0007669"/>
    <property type="project" value="TreeGrafter"/>
</dbReference>
<evidence type="ECO:0000256" key="3">
    <source>
        <dbReference type="ARBA" id="ARBA00022679"/>
    </source>
</evidence>
<name>A0A6P6YA91_DERPT</name>
<dbReference type="InParanoid" id="A0A6P6YA91"/>
<dbReference type="GO" id="GO:0030154">
    <property type="term" value="P:cell differentiation"/>
    <property type="evidence" value="ECO:0007669"/>
    <property type="project" value="TreeGrafter"/>
</dbReference>
<proteinExistence type="inferred from homology"/>
<dbReference type="OrthoDB" id="272141at2759"/>
<keyword evidence="5" id="KW-0418">Kinase</keyword>
<dbReference type="InterPro" id="IPR000719">
    <property type="entry name" value="Prot_kinase_dom"/>
</dbReference>
<evidence type="ECO:0000256" key="4">
    <source>
        <dbReference type="ARBA" id="ARBA00022741"/>
    </source>
</evidence>
<dbReference type="GO" id="GO:0032436">
    <property type="term" value="P:positive regulation of proteasomal ubiquitin-dependent protein catabolic process"/>
    <property type="evidence" value="ECO:0007669"/>
    <property type="project" value="TreeGrafter"/>
</dbReference>
<dbReference type="InterPro" id="IPR050591">
    <property type="entry name" value="GSK-3"/>
</dbReference>
<accession>A0A6P6YA91</accession>
<evidence type="ECO:0000313" key="8">
    <source>
        <dbReference type="Proteomes" id="UP000515146"/>
    </source>
</evidence>
<dbReference type="KEGG" id="dpte:113796264"/>
<feature type="domain" description="Protein kinase" evidence="7">
    <location>
        <begin position="60"/>
        <end position="362"/>
    </location>
</feature>
<dbReference type="RefSeq" id="XP_027202302.1">
    <property type="nucleotide sequence ID" value="XM_027346501.1"/>
</dbReference>
<dbReference type="InterPro" id="IPR039192">
    <property type="entry name" value="STKc_GSK3"/>
</dbReference>
<dbReference type="InterPro" id="IPR011009">
    <property type="entry name" value="Kinase-like_dom_sf"/>
</dbReference>